<dbReference type="Proteomes" id="UP000335636">
    <property type="component" value="Unassembled WGS sequence"/>
</dbReference>
<protein>
    <recommendedName>
        <fullName evidence="1">Integrase catalytic domain-containing protein</fullName>
    </recommendedName>
</protein>
<evidence type="ECO:0000313" key="4">
    <source>
        <dbReference type="Proteomes" id="UP000335636"/>
    </source>
</evidence>
<reference evidence="2" key="2">
    <citation type="submission" date="2020-08" db="EMBL/GenBank/DDBJ databases">
        <authorList>
            <person name="Shumante A."/>
            <person name="Zimin A.V."/>
            <person name="Puiu D."/>
            <person name="Salzberg S.L."/>
        </authorList>
    </citation>
    <scope>NUCLEOTIDE SEQUENCE</scope>
    <source>
        <strain evidence="2">WC2-LM</strain>
        <tissue evidence="2">Liver</tissue>
    </source>
</reference>
<dbReference type="PANTHER" id="PTHR37984:SF5">
    <property type="entry name" value="PROTEIN NYNRIN-LIKE"/>
    <property type="match status" value="1"/>
</dbReference>
<proteinExistence type="predicted"/>
<dbReference type="GO" id="GO:0015074">
    <property type="term" value="P:DNA integration"/>
    <property type="evidence" value="ECO:0007669"/>
    <property type="project" value="InterPro"/>
</dbReference>
<dbReference type="Proteomes" id="UP000662637">
    <property type="component" value="Unassembled WGS sequence"/>
</dbReference>
<dbReference type="InterPro" id="IPR012337">
    <property type="entry name" value="RNaseH-like_sf"/>
</dbReference>
<dbReference type="AlphaFoldDB" id="A0A5E4CCS1"/>
<sequence length="246" mass="28115">MKKETAQVVIKKILEDIFPRFGLPKVIGSNNGPAFMAQVSQGLDRTLGINWKLHCVYRPQSSGQVERMNGTIKETLTKLSLETGIKDWTMLLPYTLFRSRNTPSVSLCNLTPYEVLYGTPPPIRDLTPTLRLNDSFHTPLLDRLKALEKTQQYLWKQLAASCQPGDEGTPHQYQVGDFVYIRRHQVSSLEPRWKGTWWACDSGLTPCISAQIFNNSVNYCVMVQIFPRVLYHDANTFEDQIRGYTT</sequence>
<dbReference type="InterPro" id="IPR050951">
    <property type="entry name" value="Retrovirus_Pol_polyprotein"/>
</dbReference>
<dbReference type="GO" id="GO:0003676">
    <property type="term" value="F:nucleic acid binding"/>
    <property type="evidence" value="ECO:0007669"/>
    <property type="project" value="InterPro"/>
</dbReference>
<dbReference type="InterPro" id="IPR036397">
    <property type="entry name" value="RNaseH_sf"/>
</dbReference>
<dbReference type="SUPFAM" id="SSF53098">
    <property type="entry name" value="Ribonuclease H-like"/>
    <property type="match status" value="1"/>
</dbReference>
<organism evidence="3 4">
    <name type="scientific">Marmota monax</name>
    <name type="common">Woodchuck</name>
    <dbReference type="NCBI Taxonomy" id="9995"/>
    <lineage>
        <taxon>Eukaryota</taxon>
        <taxon>Metazoa</taxon>
        <taxon>Chordata</taxon>
        <taxon>Craniata</taxon>
        <taxon>Vertebrata</taxon>
        <taxon>Euteleostomi</taxon>
        <taxon>Mammalia</taxon>
        <taxon>Eutheria</taxon>
        <taxon>Euarchontoglires</taxon>
        <taxon>Glires</taxon>
        <taxon>Rodentia</taxon>
        <taxon>Sciuromorpha</taxon>
        <taxon>Sciuridae</taxon>
        <taxon>Xerinae</taxon>
        <taxon>Marmotini</taxon>
        <taxon>Marmota</taxon>
    </lineage>
</organism>
<dbReference type="EMBL" id="CABDUW010001222">
    <property type="protein sequence ID" value="VTJ79744.1"/>
    <property type="molecule type" value="Genomic_DNA"/>
</dbReference>
<dbReference type="GO" id="GO:0016779">
    <property type="term" value="F:nucleotidyltransferase activity"/>
    <property type="evidence" value="ECO:0007669"/>
    <property type="project" value="UniProtKB-KW"/>
</dbReference>
<dbReference type="GO" id="GO:0016787">
    <property type="term" value="F:hydrolase activity"/>
    <property type="evidence" value="ECO:0007669"/>
    <property type="project" value="UniProtKB-KW"/>
</dbReference>
<dbReference type="Pfam" id="PF00429">
    <property type="entry name" value="TLV_coat"/>
    <property type="match status" value="1"/>
</dbReference>
<gene>
    <name evidence="2" type="ORF">GHT09_002636</name>
    <name evidence="3" type="ORF">MONAX_5E012388</name>
</gene>
<reference evidence="3 4" key="1">
    <citation type="submission" date="2019-04" db="EMBL/GenBank/DDBJ databases">
        <authorList>
            <person name="Alioto T."/>
            <person name="Alioto T."/>
        </authorList>
    </citation>
    <scope>NUCLEOTIDE SEQUENCE [LARGE SCALE GENOMIC DNA]</scope>
</reference>
<keyword evidence="4" id="KW-1185">Reference proteome</keyword>
<dbReference type="PANTHER" id="PTHR37984">
    <property type="entry name" value="PROTEIN CBG26694"/>
    <property type="match status" value="1"/>
</dbReference>
<dbReference type="GO" id="GO:0004519">
    <property type="term" value="F:endonuclease activity"/>
    <property type="evidence" value="ECO:0007669"/>
    <property type="project" value="UniProtKB-KW"/>
</dbReference>
<evidence type="ECO:0000259" key="1">
    <source>
        <dbReference type="PROSITE" id="PS50994"/>
    </source>
</evidence>
<dbReference type="EMBL" id="WJEC01000115">
    <property type="protein sequence ID" value="KAF7485695.1"/>
    <property type="molecule type" value="Genomic_DNA"/>
</dbReference>
<dbReference type="InterPro" id="IPR018154">
    <property type="entry name" value="TLV/ENV_coat_polyprotein"/>
</dbReference>
<dbReference type="PROSITE" id="PS50994">
    <property type="entry name" value="INTEGRASE"/>
    <property type="match status" value="1"/>
</dbReference>
<name>A0A5E4CCS1_MARMO</name>
<evidence type="ECO:0000313" key="2">
    <source>
        <dbReference type="EMBL" id="KAF7485695.1"/>
    </source>
</evidence>
<accession>A0A5E4CCS1</accession>
<dbReference type="InterPro" id="IPR001584">
    <property type="entry name" value="Integrase_cat-core"/>
</dbReference>
<feature type="domain" description="Integrase catalytic" evidence="1">
    <location>
        <begin position="1"/>
        <end position="120"/>
    </location>
</feature>
<evidence type="ECO:0000313" key="3">
    <source>
        <dbReference type="EMBL" id="VTJ79744.1"/>
    </source>
</evidence>
<dbReference type="Gene3D" id="3.30.420.10">
    <property type="entry name" value="Ribonuclease H-like superfamily/Ribonuclease H"/>
    <property type="match status" value="1"/>
</dbReference>
<dbReference type="Gene3D" id="2.30.30.850">
    <property type="match status" value="1"/>
</dbReference>